<evidence type="ECO:0000313" key="2">
    <source>
        <dbReference type="Proteomes" id="UP001148838"/>
    </source>
</evidence>
<proteinExistence type="predicted"/>
<dbReference type="InterPro" id="IPR036397">
    <property type="entry name" value="RNaseH_sf"/>
</dbReference>
<comment type="caution">
    <text evidence="1">The sequence shown here is derived from an EMBL/GenBank/DDBJ whole genome shotgun (WGS) entry which is preliminary data.</text>
</comment>
<dbReference type="EMBL" id="JAJSOF020000031">
    <property type="protein sequence ID" value="KAJ4431222.1"/>
    <property type="molecule type" value="Genomic_DNA"/>
</dbReference>
<dbReference type="Gene3D" id="3.30.420.10">
    <property type="entry name" value="Ribonuclease H-like superfamily/Ribonuclease H"/>
    <property type="match status" value="1"/>
</dbReference>
<gene>
    <name evidence="1" type="ORF">ANN_19819</name>
</gene>
<organism evidence="1 2">
    <name type="scientific">Periplaneta americana</name>
    <name type="common">American cockroach</name>
    <name type="synonym">Blatta americana</name>
    <dbReference type="NCBI Taxonomy" id="6978"/>
    <lineage>
        <taxon>Eukaryota</taxon>
        <taxon>Metazoa</taxon>
        <taxon>Ecdysozoa</taxon>
        <taxon>Arthropoda</taxon>
        <taxon>Hexapoda</taxon>
        <taxon>Insecta</taxon>
        <taxon>Pterygota</taxon>
        <taxon>Neoptera</taxon>
        <taxon>Polyneoptera</taxon>
        <taxon>Dictyoptera</taxon>
        <taxon>Blattodea</taxon>
        <taxon>Blattoidea</taxon>
        <taxon>Blattidae</taxon>
        <taxon>Blattinae</taxon>
        <taxon>Periplaneta</taxon>
    </lineage>
</organism>
<name>A0ABQ8SB95_PERAM</name>
<protein>
    <submittedName>
        <fullName evidence="1">Uncharacterized protein</fullName>
    </submittedName>
</protein>
<dbReference type="PANTHER" id="PTHR33939">
    <property type="entry name" value="PROTEIN CBG22215"/>
    <property type="match status" value="1"/>
</dbReference>
<dbReference type="PANTHER" id="PTHR33939:SF1">
    <property type="entry name" value="DUF4371 DOMAIN-CONTAINING PROTEIN"/>
    <property type="match status" value="1"/>
</dbReference>
<evidence type="ECO:0000313" key="1">
    <source>
        <dbReference type="EMBL" id="KAJ4431222.1"/>
    </source>
</evidence>
<sequence>MLKQNEKGPKKPIVHTDETWVHTHTVKKCWQHNEVQGVHVNQSLGQRAVIVHAGGEMGFIEGVELIYDSKSQYGDYHDEMNGENYNKWLKERLIPNLPSECIVVLHNASYRTVQKINFETNDRTIDKRSQQRRLDKMLPAAEIQQMKTIQLIPQMKLRPLPRAYSYFWNKCCQLNMNIVAWSGERNIIKYLIAFCDEEKQTGQYLFPGNQATKRATDITGFNNRSILVSELSHESPTTDLTSKYLSRDEQ</sequence>
<reference evidence="1 2" key="1">
    <citation type="journal article" date="2022" name="Allergy">
        <title>Genome assembly and annotation of Periplaneta americana reveal a comprehensive cockroach allergen profile.</title>
        <authorList>
            <person name="Wang L."/>
            <person name="Xiong Q."/>
            <person name="Saelim N."/>
            <person name="Wang L."/>
            <person name="Nong W."/>
            <person name="Wan A.T."/>
            <person name="Shi M."/>
            <person name="Liu X."/>
            <person name="Cao Q."/>
            <person name="Hui J.H.L."/>
            <person name="Sookrung N."/>
            <person name="Leung T.F."/>
            <person name="Tungtrongchitr A."/>
            <person name="Tsui S.K.W."/>
        </authorList>
    </citation>
    <scope>NUCLEOTIDE SEQUENCE [LARGE SCALE GENOMIC DNA]</scope>
    <source>
        <strain evidence="1">PWHHKU_190912</strain>
    </source>
</reference>
<accession>A0ABQ8SB95</accession>
<keyword evidence="2" id="KW-1185">Reference proteome</keyword>
<dbReference type="Proteomes" id="UP001148838">
    <property type="component" value="Unassembled WGS sequence"/>
</dbReference>